<dbReference type="AlphaFoldDB" id="A0A409VXZ1"/>
<feature type="region of interest" description="Disordered" evidence="3">
    <location>
        <begin position="407"/>
        <end position="426"/>
    </location>
</feature>
<dbReference type="GO" id="GO:0051301">
    <property type="term" value="P:cell division"/>
    <property type="evidence" value="ECO:0007669"/>
    <property type="project" value="UniProtKB-ARBA"/>
</dbReference>
<dbReference type="InterPro" id="IPR014768">
    <property type="entry name" value="GBD/FH3_dom"/>
</dbReference>
<dbReference type="GO" id="GO:0003779">
    <property type="term" value="F:actin binding"/>
    <property type="evidence" value="ECO:0007669"/>
    <property type="project" value="InterPro"/>
</dbReference>
<feature type="domain" description="GBD/FH3" evidence="4">
    <location>
        <begin position="361"/>
        <end position="879"/>
    </location>
</feature>
<dbReference type="InterPro" id="IPR010472">
    <property type="entry name" value="FH3_dom"/>
</dbReference>
<reference evidence="5 6" key="1">
    <citation type="journal article" date="2018" name="Evol. Lett.">
        <title>Horizontal gene cluster transfer increased hallucinogenic mushroom diversity.</title>
        <authorList>
            <person name="Reynolds H.T."/>
            <person name="Vijayakumar V."/>
            <person name="Gluck-Thaler E."/>
            <person name="Korotkin H.B."/>
            <person name="Matheny P.B."/>
            <person name="Slot J.C."/>
        </authorList>
    </citation>
    <scope>NUCLEOTIDE SEQUENCE [LARGE SCALE GENOMIC DNA]</scope>
    <source>
        <strain evidence="5 6">2629</strain>
    </source>
</reference>
<dbReference type="InParanoid" id="A0A409VXZ1"/>
<dbReference type="GO" id="GO:0015629">
    <property type="term" value="C:actin cytoskeleton"/>
    <property type="evidence" value="ECO:0007669"/>
    <property type="project" value="UniProtKB-ARBA"/>
</dbReference>
<keyword evidence="2" id="KW-0175">Coiled coil</keyword>
<dbReference type="SMART" id="SM01140">
    <property type="entry name" value="Drf_GBD"/>
    <property type="match status" value="1"/>
</dbReference>
<dbReference type="EMBL" id="NHTK01005928">
    <property type="protein sequence ID" value="PPQ71093.1"/>
    <property type="molecule type" value="Genomic_DNA"/>
</dbReference>
<dbReference type="InterPro" id="IPR016024">
    <property type="entry name" value="ARM-type_fold"/>
</dbReference>
<protein>
    <recommendedName>
        <fullName evidence="4">GBD/FH3 domain-containing protein</fullName>
    </recommendedName>
</protein>
<evidence type="ECO:0000256" key="2">
    <source>
        <dbReference type="SAM" id="Coils"/>
    </source>
</evidence>
<dbReference type="Proteomes" id="UP000284842">
    <property type="component" value="Unassembled WGS sequence"/>
</dbReference>
<feature type="coiled-coil region" evidence="2">
    <location>
        <begin position="911"/>
        <end position="952"/>
    </location>
</feature>
<feature type="region of interest" description="Disordered" evidence="3">
    <location>
        <begin position="1116"/>
        <end position="1143"/>
    </location>
</feature>
<dbReference type="PANTHER" id="PTHR47102:SF2">
    <property type="entry name" value="PROTEIN BNI1"/>
    <property type="match status" value="1"/>
</dbReference>
<dbReference type="Pfam" id="PF06367">
    <property type="entry name" value="Drf_FH3"/>
    <property type="match status" value="1"/>
</dbReference>
<feature type="region of interest" description="Disordered" evidence="3">
    <location>
        <begin position="264"/>
        <end position="304"/>
    </location>
</feature>
<dbReference type="GO" id="GO:0032153">
    <property type="term" value="C:cell division site"/>
    <property type="evidence" value="ECO:0007669"/>
    <property type="project" value="UniProtKB-ARBA"/>
</dbReference>
<evidence type="ECO:0000256" key="3">
    <source>
        <dbReference type="SAM" id="MobiDB-lite"/>
    </source>
</evidence>
<dbReference type="Gene3D" id="1.25.10.10">
    <property type="entry name" value="Leucine-rich Repeat Variant"/>
    <property type="match status" value="1"/>
</dbReference>
<dbReference type="GO" id="GO:0031267">
    <property type="term" value="F:small GTPase binding"/>
    <property type="evidence" value="ECO:0007669"/>
    <property type="project" value="InterPro"/>
</dbReference>
<dbReference type="OrthoDB" id="1668162at2759"/>
<evidence type="ECO:0000259" key="4">
    <source>
        <dbReference type="PROSITE" id="PS51232"/>
    </source>
</evidence>
<name>A0A409VXZ1_9AGAR</name>
<sequence>MSKAIDTIIVPTILTTGNLHFAEIPEDGTVQNVIDTLLQIDGLKEEMLRDLEDVGWALQMIRVEHSGRIWEEEDLNKLGDGTLDPTAPVAPVLKRLNRESKPVERHFSSFPMTGHLHNPAFRLVSKSPALSLNLSFARVPEIHEEFRYTVYISHTMTVKDAITLVMDELGLAKSLPIPGAGNLEYVIEEVWVDNSSEKPSRLPSSTVIFDVLHFPYSPNPFKSTARRIFRLCVPDEWYRRSKTRSVSSPIGPSQDTIRRLAALQESEDEDGEDDEEEEGTAKMTKKQADAPSSTSTQKLDQQRGVVTQVRLSNMFEGWFGATSPSPSNRNSVAHTPEKRKSVSDPKLVEKSINDISDKSSGEESGDDEFDSAFDNMLDEIGLKGEKRSAMYKMPLQQKKYLLRQHRDFKGSGSPSSPDRNQTAYAASYGPSSGSALLPRLIPQLTGDSGLMRRLSIVGWGSGYSTGPVVASDSSNTAEINSPISTPGKVQAHVSKLAEDMPPIQPQSTGGIWSSLWALSGGERSSHLENGSKEATKAARWYIDNLKQSRSMDIKLIKHLISLRVHLSTAKLGFIEEFVHHEQGLEILSGLLSKLVGKGGKRKTLTDVESTVLLEVVKCLRVLLNTEVGFNQVLASPLVINQLSYALHIPSVKLHTLVCELLAAICVLSTVDGHKAVLSAFSDFRIIFEEDFRFQTLLASLRLPEVDIDNDSDSINGFGNDEDGVWEARVASMTLINALTNCPEDLEERVMLREELTRRGFNEIIVALRYIKPPDSLTNQLNLYTEEKFEDEEDVRDRARDIMHSLRGDQIRSRSDSEVALQDLIALAKRHDELYPTMVDILKHYGQILQSDIGLQLKADLFIIFDRFVEQAAMIDSFDDSWRVFLKRFATSVQHITGQEVEVKPANESDALEVVEQELEALRVKVEELSDERTELRKELNQQMAEMNALKSLPLGIPVPSSNAPRKAGSEQNFHGLVQRLVQKEKQVLQLQTELDKLKGENFVEAREADERAKRERDRVKWNTLMEEISKNKAKIIDLEGSLGMKEKEIVYLKRALESVYTRFMSREEARDGFKAAEMDAELIANRAIERLGQKESQISSLNSQILELKAQLAAKPKNEQEFKAKKSPPPPPPPVRPKKLSTDVLTMFSTPETIPPP</sequence>
<dbReference type="Pfam" id="PF06371">
    <property type="entry name" value="Drf_GBD"/>
    <property type="match status" value="1"/>
</dbReference>
<feature type="compositionally biased region" description="Polar residues" evidence="3">
    <location>
        <begin position="290"/>
        <end position="299"/>
    </location>
</feature>
<comment type="caution">
    <text evidence="5">The sequence shown here is derived from an EMBL/GenBank/DDBJ whole genome shotgun (WGS) entry which is preliminary data.</text>
</comment>
<feature type="compositionally biased region" description="Polar residues" evidence="3">
    <location>
        <begin position="322"/>
        <end position="333"/>
    </location>
</feature>
<dbReference type="SUPFAM" id="SSF48371">
    <property type="entry name" value="ARM repeat"/>
    <property type="match status" value="1"/>
</dbReference>
<evidence type="ECO:0000313" key="5">
    <source>
        <dbReference type="EMBL" id="PPQ71093.1"/>
    </source>
</evidence>
<evidence type="ECO:0000256" key="1">
    <source>
        <dbReference type="ARBA" id="ARBA00037935"/>
    </source>
</evidence>
<evidence type="ECO:0000313" key="6">
    <source>
        <dbReference type="Proteomes" id="UP000284842"/>
    </source>
</evidence>
<organism evidence="5 6">
    <name type="scientific">Panaeolus cyanescens</name>
    <dbReference type="NCBI Taxonomy" id="181874"/>
    <lineage>
        <taxon>Eukaryota</taxon>
        <taxon>Fungi</taxon>
        <taxon>Dikarya</taxon>
        <taxon>Basidiomycota</taxon>
        <taxon>Agaricomycotina</taxon>
        <taxon>Agaricomycetes</taxon>
        <taxon>Agaricomycetidae</taxon>
        <taxon>Agaricales</taxon>
        <taxon>Agaricineae</taxon>
        <taxon>Galeropsidaceae</taxon>
        <taxon>Panaeolus</taxon>
    </lineage>
</organism>
<dbReference type="PANTHER" id="PTHR47102">
    <property type="entry name" value="PROTEIN BNI1"/>
    <property type="match status" value="1"/>
</dbReference>
<dbReference type="STRING" id="181874.A0A409VXZ1"/>
<dbReference type="GO" id="GO:0005938">
    <property type="term" value="C:cell cortex"/>
    <property type="evidence" value="ECO:0007669"/>
    <property type="project" value="UniProtKB-ARBA"/>
</dbReference>
<dbReference type="InterPro" id="IPR010473">
    <property type="entry name" value="GTPase-bd"/>
</dbReference>
<feature type="region of interest" description="Disordered" evidence="3">
    <location>
        <begin position="318"/>
        <end position="371"/>
    </location>
</feature>
<dbReference type="InterPro" id="IPR011989">
    <property type="entry name" value="ARM-like"/>
</dbReference>
<dbReference type="PROSITE" id="PS51232">
    <property type="entry name" value="GBD_FH3"/>
    <property type="match status" value="1"/>
</dbReference>
<feature type="non-terminal residue" evidence="5">
    <location>
        <position position="1157"/>
    </location>
</feature>
<feature type="compositionally biased region" description="Basic and acidic residues" evidence="3">
    <location>
        <begin position="335"/>
        <end position="361"/>
    </location>
</feature>
<feature type="compositionally biased region" description="Polar residues" evidence="3">
    <location>
        <begin position="412"/>
        <end position="422"/>
    </location>
</feature>
<dbReference type="InterPro" id="IPR051661">
    <property type="entry name" value="Actin_filament_regulator"/>
</dbReference>
<accession>A0A409VXZ1</accession>
<feature type="coiled-coil region" evidence="2">
    <location>
        <begin position="1084"/>
        <end position="1111"/>
    </location>
</feature>
<proteinExistence type="inferred from homology"/>
<dbReference type="GO" id="GO:0030036">
    <property type="term" value="P:actin cytoskeleton organization"/>
    <property type="evidence" value="ECO:0007669"/>
    <property type="project" value="InterPro"/>
</dbReference>
<feature type="compositionally biased region" description="Acidic residues" evidence="3">
    <location>
        <begin position="265"/>
        <end position="278"/>
    </location>
</feature>
<gene>
    <name evidence="5" type="ORF">CVT24_009844</name>
</gene>
<keyword evidence="6" id="KW-1185">Reference proteome</keyword>
<dbReference type="SMART" id="SM01139">
    <property type="entry name" value="Drf_FH3"/>
    <property type="match status" value="1"/>
</dbReference>
<comment type="similarity">
    <text evidence="1">Belongs to the formin homology family. BNI1 subfamily.</text>
</comment>